<accession>A0ABS8BR75</accession>
<feature type="domain" description="Tyr recombinase" evidence="2">
    <location>
        <begin position="1"/>
        <end position="179"/>
    </location>
</feature>
<evidence type="ECO:0000313" key="4">
    <source>
        <dbReference type="Proteomes" id="UP001138961"/>
    </source>
</evidence>
<dbReference type="InterPro" id="IPR002104">
    <property type="entry name" value="Integrase_catalytic"/>
</dbReference>
<dbReference type="SUPFAM" id="SSF56349">
    <property type="entry name" value="DNA breaking-rejoining enzymes"/>
    <property type="match status" value="1"/>
</dbReference>
<dbReference type="InterPro" id="IPR011010">
    <property type="entry name" value="DNA_brk_join_enz"/>
</dbReference>
<name>A0ABS8BR75_9RHOB</name>
<sequence length="179" mass="19798">MVQAECKKVDDDLRWLIALVADSGMRLAEAAGLRCEDFQIDEDGNISAQIIPHPWRRLKTSQSERTIPLVGSSAWVAKRVLASQRQGGFAFPRYNRTDVTNANSASAASNKWLRAYLPEGTSMHGFRHSMRDRLRAVECPADIVDQIGGWGTVGVGQSYGSGYPVAVLRKYMDKVSNNI</sequence>
<dbReference type="InterPro" id="IPR013762">
    <property type="entry name" value="Integrase-like_cat_sf"/>
</dbReference>
<evidence type="ECO:0000256" key="1">
    <source>
        <dbReference type="ARBA" id="ARBA00023172"/>
    </source>
</evidence>
<proteinExistence type="predicted"/>
<organism evidence="3 4">
    <name type="scientific">Loktanella gaetbuli</name>
    <dbReference type="NCBI Taxonomy" id="2881335"/>
    <lineage>
        <taxon>Bacteria</taxon>
        <taxon>Pseudomonadati</taxon>
        <taxon>Pseudomonadota</taxon>
        <taxon>Alphaproteobacteria</taxon>
        <taxon>Rhodobacterales</taxon>
        <taxon>Roseobacteraceae</taxon>
        <taxon>Loktanella</taxon>
    </lineage>
</organism>
<protein>
    <submittedName>
        <fullName evidence="3">Tyrosine-type recombinase/integrase</fullName>
    </submittedName>
</protein>
<evidence type="ECO:0000259" key="2">
    <source>
        <dbReference type="PROSITE" id="PS51898"/>
    </source>
</evidence>
<dbReference type="Pfam" id="PF00589">
    <property type="entry name" value="Phage_integrase"/>
    <property type="match status" value="1"/>
</dbReference>
<dbReference type="Gene3D" id="1.10.443.10">
    <property type="entry name" value="Intergrase catalytic core"/>
    <property type="match status" value="1"/>
</dbReference>
<comment type="caution">
    <text evidence="3">The sequence shown here is derived from an EMBL/GenBank/DDBJ whole genome shotgun (WGS) entry which is preliminary data.</text>
</comment>
<gene>
    <name evidence="3" type="ORF">LGQ03_03150</name>
</gene>
<dbReference type="Proteomes" id="UP001138961">
    <property type="component" value="Unassembled WGS sequence"/>
</dbReference>
<dbReference type="PROSITE" id="PS51898">
    <property type="entry name" value="TYR_RECOMBINASE"/>
    <property type="match status" value="1"/>
</dbReference>
<reference evidence="3" key="1">
    <citation type="submission" date="2021-10" db="EMBL/GenBank/DDBJ databases">
        <title>Loktanella gaetbuli sp. nov., isolated from a tidal flat.</title>
        <authorList>
            <person name="Park S."/>
            <person name="Yoon J.-H."/>
        </authorList>
    </citation>
    <scope>NUCLEOTIDE SEQUENCE</scope>
    <source>
        <strain evidence="3">TSTF-M6</strain>
    </source>
</reference>
<dbReference type="EMBL" id="JAJATZ010000001">
    <property type="protein sequence ID" value="MCB5198230.1"/>
    <property type="molecule type" value="Genomic_DNA"/>
</dbReference>
<keyword evidence="4" id="KW-1185">Reference proteome</keyword>
<keyword evidence="1" id="KW-0233">DNA recombination</keyword>
<evidence type="ECO:0000313" key="3">
    <source>
        <dbReference type="EMBL" id="MCB5198230.1"/>
    </source>
</evidence>